<feature type="region of interest" description="Disordered" evidence="1">
    <location>
        <begin position="203"/>
        <end position="304"/>
    </location>
</feature>
<dbReference type="AlphaFoldDB" id="A0AAQ3KKB7"/>
<feature type="region of interest" description="Disordered" evidence="1">
    <location>
        <begin position="29"/>
        <end position="56"/>
    </location>
</feature>
<feature type="compositionally biased region" description="Basic and acidic residues" evidence="1">
    <location>
        <begin position="293"/>
        <end position="304"/>
    </location>
</feature>
<dbReference type="Proteomes" id="UP001327560">
    <property type="component" value="Chromosome 5"/>
</dbReference>
<dbReference type="PANTHER" id="PTHR33448:SF10">
    <property type="entry name" value="PROTAMINE P1 FAMILY PROTEIN"/>
    <property type="match status" value="1"/>
</dbReference>
<evidence type="ECO:0000313" key="3">
    <source>
        <dbReference type="Proteomes" id="UP001327560"/>
    </source>
</evidence>
<reference evidence="2 3" key="1">
    <citation type="submission" date="2023-10" db="EMBL/GenBank/DDBJ databases">
        <title>Chromosome-scale genome assembly provides insights into flower coloration mechanisms of Canna indica.</title>
        <authorList>
            <person name="Li C."/>
        </authorList>
    </citation>
    <scope>NUCLEOTIDE SEQUENCE [LARGE SCALE GENOMIC DNA]</scope>
    <source>
        <tissue evidence="2">Flower</tissue>
    </source>
</reference>
<organism evidence="2 3">
    <name type="scientific">Canna indica</name>
    <name type="common">Indian-shot</name>
    <dbReference type="NCBI Taxonomy" id="4628"/>
    <lineage>
        <taxon>Eukaryota</taxon>
        <taxon>Viridiplantae</taxon>
        <taxon>Streptophyta</taxon>
        <taxon>Embryophyta</taxon>
        <taxon>Tracheophyta</taxon>
        <taxon>Spermatophyta</taxon>
        <taxon>Magnoliopsida</taxon>
        <taxon>Liliopsida</taxon>
        <taxon>Zingiberales</taxon>
        <taxon>Cannaceae</taxon>
        <taxon>Canna</taxon>
    </lineage>
</organism>
<keyword evidence="3" id="KW-1185">Reference proteome</keyword>
<evidence type="ECO:0000313" key="2">
    <source>
        <dbReference type="EMBL" id="WOL08483.1"/>
    </source>
</evidence>
<evidence type="ECO:0000256" key="1">
    <source>
        <dbReference type="SAM" id="MobiDB-lite"/>
    </source>
</evidence>
<protein>
    <submittedName>
        <fullName evidence="2">Uncharacterized protein</fullName>
    </submittedName>
</protein>
<sequence>MMRPAGAVVTSSPCHEKLPATALARILAGSGSRSRGRPGAVRSSPLFSSRSKSVGRSAAATQAAMAAAAAEEGEPTSPKVTCIGQVRIRNKKSSPAPAKVPQPKETRPCQCFHKALLRSLFPARKKAKGGSGCGGRSLWRRWAAPLGGRSGGYQRREPDSPRGPPLEFIVINGEEEEEETRVFAAAPPPKDALLLMRCRSAPHNRASSLATTARCAVSPLPEQEPSATAARDEREKWRGELRKKKQKKMNKPKGNERWSPLEAAAEELSEEDEEEEEEETGSESQRPLVLTRCRSEPATRRRAA</sequence>
<feature type="compositionally biased region" description="Basic residues" evidence="1">
    <location>
        <begin position="241"/>
        <end position="251"/>
    </location>
</feature>
<gene>
    <name evidence="2" type="ORF">Cni_G17236</name>
</gene>
<feature type="compositionally biased region" description="Basic and acidic residues" evidence="1">
    <location>
        <begin position="230"/>
        <end position="240"/>
    </location>
</feature>
<dbReference type="EMBL" id="CP136894">
    <property type="protein sequence ID" value="WOL08483.1"/>
    <property type="molecule type" value="Genomic_DNA"/>
</dbReference>
<dbReference type="PANTHER" id="PTHR33448">
    <property type="entry name" value="CHLOROPLAST PROTEIN HCF243-RELATED"/>
    <property type="match status" value="1"/>
</dbReference>
<accession>A0AAQ3KKB7</accession>
<name>A0AAQ3KKB7_9LILI</name>
<proteinExistence type="predicted"/>
<feature type="compositionally biased region" description="Acidic residues" evidence="1">
    <location>
        <begin position="264"/>
        <end position="281"/>
    </location>
</feature>